<dbReference type="Gene3D" id="3.40.50.1110">
    <property type="entry name" value="SGNH hydrolase"/>
    <property type="match status" value="1"/>
</dbReference>
<dbReference type="EMBL" id="IACF01005916">
    <property type="protein sequence ID" value="LAB71499.1"/>
    <property type="molecule type" value="mRNA"/>
</dbReference>
<dbReference type="InterPro" id="IPR013830">
    <property type="entry name" value="SGNH_hydro"/>
</dbReference>
<comment type="similarity">
    <text evidence="1">Belongs to the 'GDSL' lipolytic enzyme family. Platelet-activating factor acetylhydrolase IB beta/gamma subunits subfamily.</text>
</comment>
<dbReference type="CDD" id="cd01820">
    <property type="entry name" value="PAF_acetylesterase_like"/>
    <property type="match status" value="1"/>
</dbReference>
<dbReference type="InterPro" id="IPR036514">
    <property type="entry name" value="SGNH_hydro_sf"/>
</dbReference>
<dbReference type="PANTHER" id="PTHR11852">
    <property type="entry name" value="PLATELET-ACTIVATING FACTOR ACETYLHYDROLASE"/>
    <property type="match status" value="1"/>
</dbReference>
<proteinExistence type="evidence at transcript level"/>
<accession>A0A2P2IBV9</accession>
<reference evidence="3" key="1">
    <citation type="journal article" date="2018" name="Biosci. Biotechnol. Biochem.">
        <title>Polysaccharide hydrolase of the hadal zone amphipods Hirondellea gigas.</title>
        <authorList>
            <person name="Kobayashi H."/>
            <person name="Nagahama T."/>
            <person name="Arai W."/>
            <person name="Sasagawa Y."/>
            <person name="Umeda M."/>
            <person name="Hayashi T."/>
            <person name="Nikaido I."/>
            <person name="Watanabe H."/>
            <person name="Oguri K."/>
            <person name="Kitazato H."/>
            <person name="Fujioka K."/>
            <person name="Kido Y."/>
            <person name="Takami H."/>
        </authorList>
    </citation>
    <scope>NUCLEOTIDE SEQUENCE</scope>
    <source>
        <tissue evidence="3">Whole body</tissue>
    </source>
</reference>
<dbReference type="GO" id="GO:0016787">
    <property type="term" value="F:hydrolase activity"/>
    <property type="evidence" value="ECO:0007669"/>
    <property type="project" value="UniProtKB-KW"/>
</dbReference>
<dbReference type="SUPFAM" id="SSF52266">
    <property type="entry name" value="SGNH hydrolase"/>
    <property type="match status" value="1"/>
</dbReference>
<dbReference type="AlphaFoldDB" id="A0A2P2IBV9"/>
<feature type="domain" description="SGNH hydrolase-type esterase" evidence="2">
    <location>
        <begin position="40"/>
        <end position="199"/>
    </location>
</feature>
<protein>
    <submittedName>
        <fullName evidence="3">Platelet-activating factor acetylhydrolase IB subunit beta-like</fullName>
    </submittedName>
</protein>
<dbReference type="PANTHER" id="PTHR11852:SF0">
    <property type="entry name" value="PLATELET-ACTIVATING FACTOR ACETYLHYDROLASE IB SUBUNIT BETA HOMOLOG"/>
    <property type="match status" value="1"/>
</dbReference>
<dbReference type="Pfam" id="PF13472">
    <property type="entry name" value="Lipase_GDSL_2"/>
    <property type="match status" value="1"/>
</dbReference>
<evidence type="ECO:0000256" key="1">
    <source>
        <dbReference type="ARBA" id="ARBA00038184"/>
    </source>
</evidence>
<organism evidence="3">
    <name type="scientific">Hirondellea gigas</name>
    <dbReference type="NCBI Taxonomy" id="1518452"/>
    <lineage>
        <taxon>Eukaryota</taxon>
        <taxon>Metazoa</taxon>
        <taxon>Ecdysozoa</taxon>
        <taxon>Arthropoda</taxon>
        <taxon>Crustacea</taxon>
        <taxon>Multicrustacea</taxon>
        <taxon>Malacostraca</taxon>
        <taxon>Eumalacostraca</taxon>
        <taxon>Peracarida</taxon>
        <taxon>Amphipoda</taxon>
        <taxon>Amphilochidea</taxon>
        <taxon>Lysianassida</taxon>
        <taxon>Lysianassidira</taxon>
        <taxon>Lysianassoidea</taxon>
        <taxon>Lysianassidae</taxon>
        <taxon>Hirondellea</taxon>
    </lineage>
</organism>
<keyword evidence="3" id="KW-0378">Hydrolase</keyword>
<sequence length="243" mass="27346">MNPAATPTPLVDVHGDERWMSIHQRFVSQARELEPDVLLVGDSLLANLQSSELWESWFAPLHTMNLAIGGDQTQHVLWRLQNGELEYIQPKVIVVLVGTNNHEHSVDQVADGIMEICNTITEKLPTADILLLTLLPRGQKPNHLREKHKKINGLISEAAKALDRIQVVNLDKDIIQSDGSISHRDMYDYLHLSHQGYRRIFEPLHELLSQMLHGDDSKLVNEIVAATHSTLPSPSDNPQPAEQ</sequence>
<name>A0A2P2IBV9_9CRUS</name>
<evidence type="ECO:0000313" key="3">
    <source>
        <dbReference type="EMBL" id="LAB71499.1"/>
    </source>
</evidence>
<evidence type="ECO:0000259" key="2">
    <source>
        <dbReference type="Pfam" id="PF13472"/>
    </source>
</evidence>